<evidence type="ECO:0000313" key="2">
    <source>
        <dbReference type="Proteomes" id="UP000253094"/>
    </source>
</evidence>
<dbReference type="Proteomes" id="UP000253094">
    <property type="component" value="Unassembled WGS sequence"/>
</dbReference>
<keyword evidence="2" id="KW-1185">Reference proteome</keyword>
<proteinExistence type="predicted"/>
<organism evidence="1 2">
    <name type="scientific">Sphaerisporangium album</name>
    <dbReference type="NCBI Taxonomy" id="509200"/>
    <lineage>
        <taxon>Bacteria</taxon>
        <taxon>Bacillati</taxon>
        <taxon>Actinomycetota</taxon>
        <taxon>Actinomycetes</taxon>
        <taxon>Streptosporangiales</taxon>
        <taxon>Streptosporangiaceae</taxon>
        <taxon>Sphaerisporangium</taxon>
    </lineage>
</organism>
<reference evidence="1 2" key="1">
    <citation type="submission" date="2018-06" db="EMBL/GenBank/DDBJ databases">
        <title>Sphaerisporangium craniellae sp. nov., isolated from a marine sponge in the South China Sea.</title>
        <authorList>
            <person name="Li L."/>
        </authorList>
    </citation>
    <scope>NUCLEOTIDE SEQUENCE [LARGE SCALE GENOMIC DNA]</scope>
    <source>
        <strain evidence="1 2">CCTCC AA 208026</strain>
    </source>
</reference>
<evidence type="ECO:0000313" key="1">
    <source>
        <dbReference type="EMBL" id="RCG19023.1"/>
    </source>
</evidence>
<comment type="caution">
    <text evidence="1">The sequence shown here is derived from an EMBL/GenBank/DDBJ whole genome shotgun (WGS) entry which is preliminary data.</text>
</comment>
<dbReference type="RefSeq" id="WP_114033824.1">
    <property type="nucleotide sequence ID" value="NZ_QOIL01000035.1"/>
</dbReference>
<gene>
    <name evidence="1" type="ORF">DQ384_38480</name>
</gene>
<sequence>MKPIDVITRVVTRAVTDPAANLRVRADMSGVTVTVATWPAQQQALRALMLQGWDVTTRTRSGPYPLKVRGWSVRHLQHRRAALALAQERLSGVHATTAHLAIQAASRHLGEVPESTSAQLTSHALLAVERHLRWPQLLADICGLRRESEEPHVANLLATIKTAEGEVLALCLEHQHVAERAVAVYLRCLRHSGLSTGTAEQTALAEALLYHQALQRQPPAAAGSHLTLMNANEPARTLPAGAA</sequence>
<dbReference type="AlphaFoldDB" id="A0A367EM34"/>
<accession>A0A367EM34</accession>
<dbReference type="EMBL" id="QOIL01000035">
    <property type="protein sequence ID" value="RCG19023.1"/>
    <property type="molecule type" value="Genomic_DNA"/>
</dbReference>
<name>A0A367EM34_9ACTN</name>
<protein>
    <submittedName>
        <fullName evidence="1">Uncharacterized protein</fullName>
    </submittedName>
</protein>